<dbReference type="AlphaFoldDB" id="A0A7X1AVC8"/>
<proteinExistence type="predicted"/>
<name>A0A7X1AVC8_9BACT</name>
<protein>
    <submittedName>
        <fullName evidence="1">DUF4304 domain-containing protein</fullName>
    </submittedName>
</protein>
<evidence type="ECO:0000313" key="1">
    <source>
        <dbReference type="EMBL" id="MBC2600642.1"/>
    </source>
</evidence>
<dbReference type="Pfam" id="PF14137">
    <property type="entry name" value="DUF4304"/>
    <property type="match status" value="1"/>
</dbReference>
<reference evidence="1 2" key="1">
    <citation type="submission" date="2020-07" db="EMBL/GenBank/DDBJ databases">
        <authorList>
            <person name="Feng X."/>
        </authorList>
    </citation>
    <scope>NUCLEOTIDE SEQUENCE [LARGE SCALE GENOMIC DNA]</scope>
    <source>
        <strain evidence="1 2">JCM14086</strain>
    </source>
</reference>
<dbReference type="InterPro" id="IPR025412">
    <property type="entry name" value="DUF4304"/>
</dbReference>
<accession>A0A7X1AVC8</accession>
<organism evidence="1 2">
    <name type="scientific">Puniceicoccus vermicola</name>
    <dbReference type="NCBI Taxonomy" id="388746"/>
    <lineage>
        <taxon>Bacteria</taxon>
        <taxon>Pseudomonadati</taxon>
        <taxon>Verrucomicrobiota</taxon>
        <taxon>Opitutia</taxon>
        <taxon>Puniceicoccales</taxon>
        <taxon>Puniceicoccaceae</taxon>
        <taxon>Puniceicoccus</taxon>
    </lineage>
</organism>
<sequence>MNQSRENIVAVIKEAVIPKLRNMRFRGSFPHFRRLDTNQTDLLTFQFSKYGGEFCVEVAVGPSASFKTYWGKEIEPKKLTAHDLGERLRIGPNSKDGEDHWFTYEGKDSVTVEKLIEDLTQSIDKEAVDYWRNTKYIAQPDGADNSG</sequence>
<comment type="caution">
    <text evidence="1">The sequence shown here is derived from an EMBL/GenBank/DDBJ whole genome shotgun (WGS) entry which is preliminary data.</text>
</comment>
<dbReference type="Proteomes" id="UP000525652">
    <property type="component" value="Unassembled WGS sequence"/>
</dbReference>
<dbReference type="RefSeq" id="WP_185691382.1">
    <property type="nucleotide sequence ID" value="NZ_JACHVA010000032.1"/>
</dbReference>
<gene>
    <name evidence="1" type="ORF">H5P30_02485</name>
</gene>
<keyword evidence="2" id="KW-1185">Reference proteome</keyword>
<evidence type="ECO:0000313" key="2">
    <source>
        <dbReference type="Proteomes" id="UP000525652"/>
    </source>
</evidence>
<dbReference type="EMBL" id="JACHVA010000032">
    <property type="protein sequence ID" value="MBC2600642.1"/>
    <property type="molecule type" value="Genomic_DNA"/>
</dbReference>